<sequence>MCGIEFKILHTPGHSPAHICTITPDNVAYIGDALISYEVMQGAKMPYAFILSEDLKSKEKLYTLECSQYIVAHKGVYSDQEITKLIADNIQFYKSRAAGVYSVIKNKITLEEIIKAACKKFNISIKTVWKYALIERMVRSYVEYLTEIGSIKLDSTDGFLKYYRNI</sequence>
<evidence type="ECO:0008006" key="2">
    <source>
        <dbReference type="Google" id="ProtNLM"/>
    </source>
</evidence>
<name>A0A645J0D1_9ZZZZ</name>
<dbReference type="InterPro" id="IPR036866">
    <property type="entry name" value="RibonucZ/Hydroxyglut_hydro"/>
</dbReference>
<dbReference type="EMBL" id="VSSQ01127809">
    <property type="protein sequence ID" value="MPN56906.1"/>
    <property type="molecule type" value="Genomic_DNA"/>
</dbReference>
<dbReference type="SUPFAM" id="SSF56281">
    <property type="entry name" value="Metallo-hydrolase/oxidoreductase"/>
    <property type="match status" value="1"/>
</dbReference>
<dbReference type="AlphaFoldDB" id="A0A645J0D1"/>
<dbReference type="Gene3D" id="3.60.15.10">
    <property type="entry name" value="Ribonuclease Z/Hydroxyacylglutathione hydrolase-like"/>
    <property type="match status" value="1"/>
</dbReference>
<comment type="caution">
    <text evidence="1">The sequence shown here is derived from an EMBL/GenBank/DDBJ whole genome shotgun (WGS) entry which is preliminary data.</text>
</comment>
<organism evidence="1">
    <name type="scientific">bioreactor metagenome</name>
    <dbReference type="NCBI Taxonomy" id="1076179"/>
    <lineage>
        <taxon>unclassified sequences</taxon>
        <taxon>metagenomes</taxon>
        <taxon>ecological metagenomes</taxon>
    </lineage>
</organism>
<gene>
    <name evidence="1" type="ORF">SDC9_204599</name>
</gene>
<accession>A0A645J0D1</accession>
<protein>
    <recommendedName>
        <fullName evidence="2">Hydroxyacylglutathione hydrolase</fullName>
    </recommendedName>
</protein>
<evidence type="ECO:0000313" key="1">
    <source>
        <dbReference type="EMBL" id="MPN56906.1"/>
    </source>
</evidence>
<proteinExistence type="predicted"/>
<reference evidence="1" key="1">
    <citation type="submission" date="2019-08" db="EMBL/GenBank/DDBJ databases">
        <authorList>
            <person name="Kucharzyk K."/>
            <person name="Murdoch R.W."/>
            <person name="Higgins S."/>
            <person name="Loffler F."/>
        </authorList>
    </citation>
    <scope>NUCLEOTIDE SEQUENCE</scope>
</reference>